<reference evidence="5 6" key="1">
    <citation type="journal article" date="2014" name="Syst. Appl. Microbiol.">
        <title>Complete genomes of freshwater sulfur oxidizers Sulfuricella denitrificans skB26 and Sulfuritalea hydrogenivorans sk43H: genetic insights into the sulfur oxidation pathway of betaproteobacteria.</title>
        <authorList>
            <person name="Watanabe T."/>
            <person name="Kojima H."/>
            <person name="Fukui M."/>
        </authorList>
    </citation>
    <scope>NUCLEOTIDE SEQUENCE [LARGE SCALE GENOMIC DNA]</scope>
    <source>
        <strain evidence="5">DSM22779</strain>
    </source>
</reference>
<dbReference type="SMART" id="SM00450">
    <property type="entry name" value="RHOD"/>
    <property type="match status" value="2"/>
</dbReference>
<dbReference type="PANTHER" id="PTHR43855:SF1">
    <property type="entry name" value="THIOSULFATE SULFURTRANSFERASE"/>
    <property type="match status" value="1"/>
</dbReference>
<feature type="chain" id="PRO_5004795676" evidence="3">
    <location>
        <begin position="29"/>
        <end position="310"/>
    </location>
</feature>
<dbReference type="InterPro" id="IPR051126">
    <property type="entry name" value="Thiosulfate_sulfurtransferase"/>
</dbReference>
<dbReference type="CDD" id="cd01448">
    <property type="entry name" value="TST_Repeat_1"/>
    <property type="match status" value="1"/>
</dbReference>
<evidence type="ECO:0000256" key="1">
    <source>
        <dbReference type="ARBA" id="ARBA00022737"/>
    </source>
</evidence>
<evidence type="ECO:0000259" key="4">
    <source>
        <dbReference type="PROSITE" id="PS50206"/>
    </source>
</evidence>
<dbReference type="HOGENOM" id="CLU_031618_1_2_4"/>
<sequence>MKNLLMNSSRSFWLALTFLFGFIGTAFAADPLVDAAWVKANLGKSGIVVVDMQPTSDFLRGHIPGAASTDFAKSGWREERADKVPDMLPARFDKLATHIGSLGIDNNTHVVLVAPGGAYLDMGWATRIYWTFKVLGHDKVSILNGGMAAWTKDKTNPVETGAAKVAAKTFTPHPRMEMVASLDDVKASKAKGVMLVDSRPEDQYVGINRNPKATENGTLPGARNLPSGWTTENGGGMFRPKSELEKLFKVANVPTSGDQITFCNTGHLASIGWFVSSELVGNKKVKLYDGSMVEWTLVKAGPVEQKVSLK</sequence>
<proteinExistence type="predicted"/>
<keyword evidence="5" id="KW-0808">Transferase</keyword>
<dbReference type="InterPro" id="IPR001763">
    <property type="entry name" value="Rhodanese-like_dom"/>
</dbReference>
<dbReference type="Pfam" id="PF00581">
    <property type="entry name" value="Rhodanese"/>
    <property type="match status" value="2"/>
</dbReference>
<keyword evidence="6" id="KW-1185">Reference proteome</keyword>
<keyword evidence="1" id="KW-0677">Repeat</keyword>
<organism evidence="5 6">
    <name type="scientific">Sulfuritalea hydrogenivorans sk43H</name>
    <dbReference type="NCBI Taxonomy" id="1223802"/>
    <lineage>
        <taxon>Bacteria</taxon>
        <taxon>Pseudomonadati</taxon>
        <taxon>Pseudomonadota</taxon>
        <taxon>Betaproteobacteria</taxon>
        <taxon>Nitrosomonadales</taxon>
        <taxon>Sterolibacteriaceae</taxon>
        <taxon>Sulfuritalea</taxon>
    </lineage>
</organism>
<evidence type="ECO:0000256" key="3">
    <source>
        <dbReference type="SAM" id="SignalP"/>
    </source>
</evidence>
<evidence type="ECO:0000256" key="2">
    <source>
        <dbReference type="SAM" id="MobiDB-lite"/>
    </source>
</evidence>
<feature type="domain" description="Rhodanese" evidence="4">
    <location>
        <begin position="189"/>
        <end position="304"/>
    </location>
</feature>
<keyword evidence="5" id="KW-0670">Pyruvate</keyword>
<dbReference type="PROSITE" id="PS50206">
    <property type="entry name" value="RHODANESE_3"/>
    <property type="match status" value="2"/>
</dbReference>
<protein>
    <submittedName>
        <fullName evidence="5">3-mercaptopyruvate sulfurtransferase</fullName>
    </submittedName>
</protein>
<name>W0SBG0_9PROT</name>
<feature type="region of interest" description="Disordered" evidence="2">
    <location>
        <begin position="204"/>
        <end position="233"/>
    </location>
</feature>
<dbReference type="PANTHER" id="PTHR43855">
    <property type="entry name" value="THIOSULFATE SULFURTRANSFERASE"/>
    <property type="match status" value="1"/>
</dbReference>
<gene>
    <name evidence="5" type="ORF">SUTH_00418</name>
</gene>
<accession>W0SBG0</accession>
<evidence type="ECO:0000313" key="6">
    <source>
        <dbReference type="Proteomes" id="UP000031637"/>
    </source>
</evidence>
<feature type="signal peptide" evidence="3">
    <location>
        <begin position="1"/>
        <end position="28"/>
    </location>
</feature>
<dbReference type="GO" id="GO:0016740">
    <property type="term" value="F:transferase activity"/>
    <property type="evidence" value="ECO:0007669"/>
    <property type="project" value="UniProtKB-KW"/>
</dbReference>
<dbReference type="Proteomes" id="UP000031637">
    <property type="component" value="Chromosome"/>
</dbReference>
<dbReference type="Gene3D" id="3.40.250.10">
    <property type="entry name" value="Rhodanese-like domain"/>
    <property type="match status" value="2"/>
</dbReference>
<dbReference type="RefSeq" id="WP_041096707.1">
    <property type="nucleotide sequence ID" value="NZ_AP012547.1"/>
</dbReference>
<dbReference type="SUPFAM" id="SSF52821">
    <property type="entry name" value="Rhodanese/Cell cycle control phosphatase"/>
    <property type="match status" value="2"/>
</dbReference>
<dbReference type="STRING" id="1223802.SUTH_00418"/>
<dbReference type="InterPro" id="IPR036873">
    <property type="entry name" value="Rhodanese-like_dom_sf"/>
</dbReference>
<evidence type="ECO:0000313" key="5">
    <source>
        <dbReference type="EMBL" id="BAO28232.1"/>
    </source>
</evidence>
<keyword evidence="3" id="KW-0732">Signal</keyword>
<dbReference type="EMBL" id="AP012547">
    <property type="protein sequence ID" value="BAO28232.1"/>
    <property type="molecule type" value="Genomic_DNA"/>
</dbReference>
<dbReference type="AlphaFoldDB" id="W0SBG0"/>
<dbReference type="KEGG" id="shd:SUTH_00418"/>
<feature type="domain" description="Rhodanese" evidence="4">
    <location>
        <begin position="43"/>
        <end position="159"/>
    </location>
</feature>